<dbReference type="OrthoDB" id="1588579at2759"/>
<evidence type="ECO:0000256" key="4">
    <source>
        <dbReference type="ARBA" id="ARBA00011182"/>
    </source>
</evidence>
<name>A0A9P4IDV1_9PEZI</name>
<dbReference type="InterPro" id="IPR004853">
    <property type="entry name" value="Sugar_P_trans_dom"/>
</dbReference>
<sequence length="546" mass="59375">MADASPAQTGTYKFPPLHSEQFPPFDERAGRTSSTSPNGLYADGYPGSGTGERWTPRREPVWGNGTVHTGATVHTGGTRHGRQKSLSEAIRTIRGRHGSMSANAQELAEALKAPVSPKLIGLCAFWYMTSIMSNTSSKTILTAFPKPVTLTLIQFAFVCSWCLFLGWMARVYPWLRTAMPALKNGVRPPTKDIILTTLPLTFFQIGGHILSSDATSRIPVSLVHTIKGLSPLFTVLAYRFVFNIRYSWPTYLSLIPLSFGVAMACSADLSGNFIGIMTALASALLFVTQNIVSKKIFNEAALAEQEGLHRTKKPDKLNLLCYSSGLAFLFTAPIWLFSEGFGLLNDFLHDGSLDLTNKPGSVDHARLILEYIFNGTFHFGQSMVAFILLSMISPVTYSVASLIKRVFVIVFAIIWFGNRMTSIQAVGITLTFLGLYLYDRVSDAAKADRKARAAQLKDRDTILPLNFTPPGGGIAAQFVGGNGSVSGSANGSANGHIGEDKKQDANGPGRPRINTAGVWLPPGTKQEQTWTPQDTRSLKNQVITAM</sequence>
<evidence type="ECO:0000256" key="9">
    <source>
        <dbReference type="SAM" id="Phobius"/>
    </source>
</evidence>
<feature type="transmembrane region" description="Helical" evidence="9">
    <location>
        <begin position="152"/>
        <end position="172"/>
    </location>
</feature>
<keyword evidence="12" id="KW-1185">Reference proteome</keyword>
<proteinExistence type="inferred from homology"/>
<feature type="transmembrane region" description="Helical" evidence="9">
    <location>
        <begin position="248"/>
        <end position="267"/>
    </location>
</feature>
<dbReference type="Proteomes" id="UP000799772">
    <property type="component" value="Unassembled WGS sequence"/>
</dbReference>
<protein>
    <submittedName>
        <fullName evidence="11">ER to Golgi transport protein-like protein</fullName>
    </submittedName>
</protein>
<dbReference type="GO" id="GO:0005789">
    <property type="term" value="C:endoplasmic reticulum membrane"/>
    <property type="evidence" value="ECO:0007669"/>
    <property type="project" value="UniProtKB-SubCell"/>
</dbReference>
<comment type="similarity">
    <text evidence="3">Belongs to the TPT transporter family. SLC35D subfamily.</text>
</comment>
<evidence type="ECO:0000256" key="7">
    <source>
        <dbReference type="ARBA" id="ARBA00023136"/>
    </source>
</evidence>
<feature type="transmembrane region" description="Helical" evidence="9">
    <location>
        <begin position="193"/>
        <end position="210"/>
    </location>
</feature>
<accession>A0A9P4IDV1</accession>
<feature type="transmembrane region" description="Helical" evidence="9">
    <location>
        <begin position="222"/>
        <end position="241"/>
    </location>
</feature>
<comment type="subcellular location">
    <subcellularLocation>
        <location evidence="2">Endoplasmic reticulum membrane</location>
        <topology evidence="2">Multi-pass membrane protein</topology>
    </subcellularLocation>
</comment>
<evidence type="ECO:0000256" key="8">
    <source>
        <dbReference type="SAM" id="MobiDB-lite"/>
    </source>
</evidence>
<evidence type="ECO:0000313" key="11">
    <source>
        <dbReference type="EMBL" id="KAF2097455.1"/>
    </source>
</evidence>
<dbReference type="InterPro" id="IPR050186">
    <property type="entry name" value="TPT_transporter"/>
</dbReference>
<organism evidence="11 12">
    <name type="scientific">Rhizodiscina lignyota</name>
    <dbReference type="NCBI Taxonomy" id="1504668"/>
    <lineage>
        <taxon>Eukaryota</taxon>
        <taxon>Fungi</taxon>
        <taxon>Dikarya</taxon>
        <taxon>Ascomycota</taxon>
        <taxon>Pezizomycotina</taxon>
        <taxon>Dothideomycetes</taxon>
        <taxon>Pleosporomycetidae</taxon>
        <taxon>Aulographales</taxon>
        <taxon>Rhizodiscinaceae</taxon>
        <taxon>Rhizodiscina</taxon>
    </lineage>
</organism>
<dbReference type="SUPFAM" id="SSF103481">
    <property type="entry name" value="Multidrug resistance efflux transporter EmrE"/>
    <property type="match status" value="1"/>
</dbReference>
<feature type="compositionally biased region" description="Low complexity" evidence="8">
    <location>
        <begin position="65"/>
        <end position="76"/>
    </location>
</feature>
<feature type="domain" description="Sugar phosphate transporter" evidence="10">
    <location>
        <begin position="119"/>
        <end position="438"/>
    </location>
</feature>
<keyword evidence="5 9" id="KW-0812">Transmembrane</keyword>
<dbReference type="PANTHER" id="PTHR11132">
    <property type="entry name" value="SOLUTE CARRIER FAMILY 35"/>
    <property type="match status" value="1"/>
</dbReference>
<dbReference type="Pfam" id="PF03151">
    <property type="entry name" value="TPT"/>
    <property type="match status" value="1"/>
</dbReference>
<evidence type="ECO:0000256" key="2">
    <source>
        <dbReference type="ARBA" id="ARBA00004477"/>
    </source>
</evidence>
<feature type="compositionally biased region" description="Low complexity" evidence="8">
    <location>
        <begin position="486"/>
        <end position="495"/>
    </location>
</feature>
<keyword evidence="7 9" id="KW-0472">Membrane</keyword>
<feature type="region of interest" description="Disordered" evidence="8">
    <location>
        <begin position="486"/>
        <end position="533"/>
    </location>
</feature>
<comment type="caution">
    <text evidence="11">The sequence shown here is derived from an EMBL/GenBank/DDBJ whole genome shotgun (WGS) entry which is preliminary data.</text>
</comment>
<keyword evidence="6 9" id="KW-1133">Transmembrane helix</keyword>
<reference evidence="11" key="1">
    <citation type="journal article" date="2020" name="Stud. Mycol.">
        <title>101 Dothideomycetes genomes: a test case for predicting lifestyles and emergence of pathogens.</title>
        <authorList>
            <person name="Haridas S."/>
            <person name="Albert R."/>
            <person name="Binder M."/>
            <person name="Bloem J."/>
            <person name="Labutti K."/>
            <person name="Salamov A."/>
            <person name="Andreopoulos B."/>
            <person name="Baker S."/>
            <person name="Barry K."/>
            <person name="Bills G."/>
            <person name="Bluhm B."/>
            <person name="Cannon C."/>
            <person name="Castanera R."/>
            <person name="Culley D."/>
            <person name="Daum C."/>
            <person name="Ezra D."/>
            <person name="Gonzalez J."/>
            <person name="Henrissat B."/>
            <person name="Kuo A."/>
            <person name="Liang C."/>
            <person name="Lipzen A."/>
            <person name="Lutzoni F."/>
            <person name="Magnuson J."/>
            <person name="Mondo S."/>
            <person name="Nolan M."/>
            <person name="Ohm R."/>
            <person name="Pangilinan J."/>
            <person name="Park H.-J."/>
            <person name="Ramirez L."/>
            <person name="Alfaro M."/>
            <person name="Sun H."/>
            <person name="Tritt A."/>
            <person name="Yoshinaga Y."/>
            <person name="Zwiers L.-H."/>
            <person name="Turgeon B."/>
            <person name="Goodwin S."/>
            <person name="Spatafora J."/>
            <person name="Crous P."/>
            <person name="Grigoriev I."/>
        </authorList>
    </citation>
    <scope>NUCLEOTIDE SEQUENCE</scope>
    <source>
        <strain evidence="11">CBS 133067</strain>
    </source>
</reference>
<comment type="function">
    <text evidence="1">Involved in the import of GDP-mannose from the cytoplasm into the Golgi lumen.</text>
</comment>
<feature type="region of interest" description="Disordered" evidence="8">
    <location>
        <begin position="1"/>
        <end position="84"/>
    </location>
</feature>
<feature type="transmembrane region" description="Helical" evidence="9">
    <location>
        <begin position="273"/>
        <end position="292"/>
    </location>
</feature>
<gene>
    <name evidence="11" type="ORF">NA57DRAFT_66992</name>
</gene>
<dbReference type="EMBL" id="ML978128">
    <property type="protein sequence ID" value="KAF2097455.1"/>
    <property type="molecule type" value="Genomic_DNA"/>
</dbReference>
<evidence type="ECO:0000313" key="12">
    <source>
        <dbReference type="Proteomes" id="UP000799772"/>
    </source>
</evidence>
<evidence type="ECO:0000256" key="3">
    <source>
        <dbReference type="ARBA" id="ARBA00010425"/>
    </source>
</evidence>
<feature type="transmembrane region" description="Helical" evidence="9">
    <location>
        <begin position="371"/>
        <end position="389"/>
    </location>
</feature>
<evidence type="ECO:0000256" key="6">
    <source>
        <dbReference type="ARBA" id="ARBA00022989"/>
    </source>
</evidence>
<dbReference type="InterPro" id="IPR037185">
    <property type="entry name" value="EmrE-like"/>
</dbReference>
<dbReference type="AlphaFoldDB" id="A0A9P4IDV1"/>
<feature type="compositionally biased region" description="Polar residues" evidence="8">
    <location>
        <begin position="1"/>
        <end position="11"/>
    </location>
</feature>
<evidence type="ECO:0000256" key="1">
    <source>
        <dbReference type="ARBA" id="ARBA00003420"/>
    </source>
</evidence>
<evidence type="ECO:0000256" key="5">
    <source>
        <dbReference type="ARBA" id="ARBA00022692"/>
    </source>
</evidence>
<feature type="transmembrane region" description="Helical" evidence="9">
    <location>
        <begin position="319"/>
        <end position="338"/>
    </location>
</feature>
<comment type="subunit">
    <text evidence="4">Homooligomer.</text>
</comment>
<evidence type="ECO:0000259" key="10">
    <source>
        <dbReference type="Pfam" id="PF03151"/>
    </source>
</evidence>